<name>A0A2M3ZX02_9DIPT</name>
<reference evidence="2" key="1">
    <citation type="submission" date="2018-01" db="EMBL/GenBank/DDBJ databases">
        <title>An insight into the sialome of Amazonian anophelines.</title>
        <authorList>
            <person name="Ribeiro J.M."/>
            <person name="Scarpassa V."/>
            <person name="Calvo E."/>
        </authorList>
    </citation>
    <scope>NUCLEOTIDE SEQUENCE</scope>
    <source>
        <tissue evidence="2">Salivary glands</tissue>
    </source>
</reference>
<dbReference type="AlphaFoldDB" id="A0A2M3ZX02"/>
<protein>
    <submittedName>
        <fullName evidence="2">Putative secreted peptide</fullName>
    </submittedName>
</protein>
<feature type="chain" id="PRO_5014947603" evidence="1">
    <location>
        <begin position="24"/>
        <end position="68"/>
    </location>
</feature>
<sequence length="68" mass="7662">MRSASSRCLLRYLLLSSSSSSSTHLVPPTDDSFALQSPHKNTHERFAIFTGIFHKTKFPLPPRTNFTP</sequence>
<accession>A0A2M3ZX02</accession>
<dbReference type="EMBL" id="GGFM01012346">
    <property type="protein sequence ID" value="MBW33097.1"/>
    <property type="molecule type" value="Transcribed_RNA"/>
</dbReference>
<evidence type="ECO:0000313" key="2">
    <source>
        <dbReference type="EMBL" id="MBW33097.1"/>
    </source>
</evidence>
<organism evidence="2">
    <name type="scientific">Anopheles braziliensis</name>
    <dbReference type="NCBI Taxonomy" id="58242"/>
    <lineage>
        <taxon>Eukaryota</taxon>
        <taxon>Metazoa</taxon>
        <taxon>Ecdysozoa</taxon>
        <taxon>Arthropoda</taxon>
        <taxon>Hexapoda</taxon>
        <taxon>Insecta</taxon>
        <taxon>Pterygota</taxon>
        <taxon>Neoptera</taxon>
        <taxon>Endopterygota</taxon>
        <taxon>Diptera</taxon>
        <taxon>Nematocera</taxon>
        <taxon>Culicoidea</taxon>
        <taxon>Culicidae</taxon>
        <taxon>Anophelinae</taxon>
        <taxon>Anopheles</taxon>
    </lineage>
</organism>
<evidence type="ECO:0000256" key="1">
    <source>
        <dbReference type="SAM" id="SignalP"/>
    </source>
</evidence>
<feature type="signal peptide" evidence="1">
    <location>
        <begin position="1"/>
        <end position="23"/>
    </location>
</feature>
<proteinExistence type="predicted"/>
<keyword evidence="1" id="KW-0732">Signal</keyword>